<dbReference type="STRING" id="1461694.ATO9_18075"/>
<organism evidence="1 2">
    <name type="scientific">Pseudooceanicola atlanticus</name>
    <dbReference type="NCBI Taxonomy" id="1461694"/>
    <lineage>
        <taxon>Bacteria</taxon>
        <taxon>Pseudomonadati</taxon>
        <taxon>Pseudomonadota</taxon>
        <taxon>Alphaproteobacteria</taxon>
        <taxon>Rhodobacterales</taxon>
        <taxon>Paracoccaceae</taxon>
        <taxon>Pseudooceanicola</taxon>
    </lineage>
</organism>
<dbReference type="OrthoDB" id="9854177at2"/>
<protein>
    <submittedName>
        <fullName evidence="1">Uncharacterized protein</fullName>
    </submittedName>
</protein>
<dbReference type="EMBL" id="AQQX01000010">
    <property type="protein sequence ID" value="KGM47531.1"/>
    <property type="molecule type" value="Genomic_DNA"/>
</dbReference>
<keyword evidence="2" id="KW-1185">Reference proteome</keyword>
<dbReference type="RefSeq" id="WP_043752516.1">
    <property type="nucleotide sequence ID" value="NZ_AQQX01000010.1"/>
</dbReference>
<gene>
    <name evidence="1" type="ORF">ATO9_18075</name>
</gene>
<dbReference type="Proteomes" id="UP000030004">
    <property type="component" value="Unassembled WGS sequence"/>
</dbReference>
<evidence type="ECO:0000313" key="2">
    <source>
        <dbReference type="Proteomes" id="UP000030004"/>
    </source>
</evidence>
<evidence type="ECO:0000313" key="1">
    <source>
        <dbReference type="EMBL" id="KGM47531.1"/>
    </source>
</evidence>
<accession>A0A0A0E969</accession>
<sequence>MFGGRVFLPVAGFILSVTGVLAEDIRETNFQHIDHRVALTVPGGVDTGDAQEVQSEDGRLVLSSGRQISRDAPPSLVTGPEKGASVVVTSEIPLCVIGMSVSISAPGSNQINVRFSFYEEDGTLIGVQNRWPAHGTTFQAYEMVAGRDSPGFSAVEIASPSRAMQLIAFVTAMPCAAPMS</sequence>
<reference evidence="1 2" key="1">
    <citation type="journal article" date="2015" name="Antonie Van Leeuwenhoek">
        <title>Pseudooceanicola atlanticus gen. nov. sp. nov., isolated from surface seawater of the Atlantic Ocean and reclassification of Oceanicola batsensis, Oceanicola marinus, Oceanicola nitratireducens, Oceanicola nanhaiensis, Oceanicola antarcticus and Oceanicola flagellatus, as Pseudooceanicola batsensis comb. nov., Pseudooceanicola marinus comb. nov., Pseudooceanicola nitratireducens comb. nov., Pseudooceanicola nanhaiensis comb. nov., Pseudooceanicola antarcticus comb. nov., and Pseudooceanicola flagellatus comb. nov.</title>
        <authorList>
            <person name="Lai Q."/>
            <person name="Li G."/>
            <person name="Liu X."/>
            <person name="Du Y."/>
            <person name="Sun F."/>
            <person name="Shao Z."/>
        </authorList>
    </citation>
    <scope>NUCLEOTIDE SEQUENCE [LARGE SCALE GENOMIC DNA]</scope>
    <source>
        <strain evidence="1 2">22II-s11g</strain>
    </source>
</reference>
<comment type="caution">
    <text evidence="1">The sequence shown here is derived from an EMBL/GenBank/DDBJ whole genome shotgun (WGS) entry which is preliminary data.</text>
</comment>
<dbReference type="AlphaFoldDB" id="A0A0A0E969"/>
<proteinExistence type="predicted"/>
<name>A0A0A0E969_9RHOB</name>